<keyword evidence="1" id="KW-1133">Transmembrane helix</keyword>
<keyword evidence="1" id="KW-0812">Transmembrane</keyword>
<evidence type="ECO:0000256" key="1">
    <source>
        <dbReference type="SAM" id="Phobius"/>
    </source>
</evidence>
<reference evidence="2" key="1">
    <citation type="submission" date="2021-06" db="EMBL/GenBank/DDBJ databases">
        <authorList>
            <person name="Hodson N. C."/>
            <person name="Mongue J. A."/>
            <person name="Jaron S. K."/>
        </authorList>
    </citation>
    <scope>NUCLEOTIDE SEQUENCE</scope>
</reference>
<dbReference type="EMBL" id="CAJVCH010564323">
    <property type="protein sequence ID" value="CAG7832291.1"/>
    <property type="molecule type" value="Genomic_DNA"/>
</dbReference>
<name>A0A8J2Q3R5_9HEXA</name>
<evidence type="ECO:0000313" key="2">
    <source>
        <dbReference type="EMBL" id="CAG7832291.1"/>
    </source>
</evidence>
<feature type="transmembrane region" description="Helical" evidence="1">
    <location>
        <begin position="12"/>
        <end position="30"/>
    </location>
</feature>
<evidence type="ECO:0000313" key="3">
    <source>
        <dbReference type="Proteomes" id="UP000708208"/>
    </source>
</evidence>
<keyword evidence="3" id="KW-1185">Reference proteome</keyword>
<gene>
    <name evidence="2" type="ORF">AFUS01_LOCUS41979</name>
</gene>
<dbReference type="AlphaFoldDB" id="A0A8J2Q3R5"/>
<dbReference type="Proteomes" id="UP000708208">
    <property type="component" value="Unassembled WGS sequence"/>
</dbReference>
<feature type="non-terminal residue" evidence="2">
    <location>
        <position position="1"/>
    </location>
</feature>
<accession>A0A8J2Q3R5</accession>
<organism evidence="2 3">
    <name type="scientific">Allacma fusca</name>
    <dbReference type="NCBI Taxonomy" id="39272"/>
    <lineage>
        <taxon>Eukaryota</taxon>
        <taxon>Metazoa</taxon>
        <taxon>Ecdysozoa</taxon>
        <taxon>Arthropoda</taxon>
        <taxon>Hexapoda</taxon>
        <taxon>Collembola</taxon>
        <taxon>Symphypleona</taxon>
        <taxon>Sminthuridae</taxon>
        <taxon>Allacma</taxon>
    </lineage>
</organism>
<protein>
    <submittedName>
        <fullName evidence="2">Uncharacterized protein</fullName>
    </submittedName>
</protein>
<sequence>WKSRTSNKFSVGQISLSVLLIIYSVVYLNIHPQVAKIFIPRCEAPCILKFHPDTKTLATQHVIIKIYKRKWKLYLVKIWFTLVKNKS</sequence>
<comment type="caution">
    <text evidence="2">The sequence shown here is derived from an EMBL/GenBank/DDBJ whole genome shotgun (WGS) entry which is preliminary data.</text>
</comment>
<keyword evidence="1" id="KW-0472">Membrane</keyword>
<proteinExistence type="predicted"/>